<comment type="similarity">
    <text evidence="1">Belongs to the FGGY kinase family.</text>
</comment>
<comment type="caution">
    <text evidence="6">The sequence shown here is derived from an EMBL/GenBank/DDBJ whole genome shotgun (WGS) entry which is preliminary data.</text>
</comment>
<dbReference type="InterPro" id="IPR018485">
    <property type="entry name" value="FGGY_C"/>
</dbReference>
<name>A0ABU7XV95_9FLAO</name>
<gene>
    <name evidence="6" type="ORF">N1F79_15105</name>
</gene>
<dbReference type="EMBL" id="JAODOP010000004">
    <property type="protein sequence ID" value="MEF3834463.1"/>
    <property type="molecule type" value="Genomic_DNA"/>
</dbReference>
<evidence type="ECO:0000313" key="6">
    <source>
        <dbReference type="EMBL" id="MEF3834463.1"/>
    </source>
</evidence>
<evidence type="ECO:0000256" key="3">
    <source>
        <dbReference type="ARBA" id="ARBA00022777"/>
    </source>
</evidence>
<dbReference type="InterPro" id="IPR050406">
    <property type="entry name" value="FGGY_Carb_Kinase"/>
</dbReference>
<dbReference type="Gene3D" id="3.30.420.40">
    <property type="match status" value="2"/>
</dbReference>
<dbReference type="Pfam" id="PF02782">
    <property type="entry name" value="FGGY_C"/>
    <property type="match status" value="1"/>
</dbReference>
<dbReference type="Proteomes" id="UP001337305">
    <property type="component" value="Unassembled WGS sequence"/>
</dbReference>
<keyword evidence="3 6" id="KW-0418">Kinase</keyword>
<feature type="domain" description="Carbohydrate kinase FGGY C-terminal" evidence="5">
    <location>
        <begin position="259"/>
        <end position="443"/>
    </location>
</feature>
<proteinExistence type="inferred from homology"/>
<dbReference type="InterPro" id="IPR018484">
    <property type="entry name" value="FGGY_N"/>
</dbReference>
<reference evidence="6 7" key="1">
    <citation type="submission" date="2022-09" db="EMBL/GenBank/DDBJ databases">
        <title>Genome sequencing of Flavivirga sp. MEBiC05379.</title>
        <authorList>
            <person name="Oh H.-M."/>
            <person name="Kwon K.K."/>
            <person name="Park M.J."/>
            <person name="Yang S.-H."/>
        </authorList>
    </citation>
    <scope>NUCLEOTIDE SEQUENCE [LARGE SCALE GENOMIC DNA]</scope>
    <source>
        <strain evidence="6 7">MEBiC05379</strain>
    </source>
</reference>
<evidence type="ECO:0000256" key="1">
    <source>
        <dbReference type="ARBA" id="ARBA00009156"/>
    </source>
</evidence>
<keyword evidence="7" id="KW-1185">Reference proteome</keyword>
<sequence>MYLLGLDIGSSSIKASLLQASDGVVIAQNFEPKDEMNIIAHHNGWAEQDPELWWNYVKSIVPKLIEDVQIDKSLITAIGISYQMHGLVLVDKNKQALRPSIIWCDSRASEIGKEAFNTLGHNYCLENLLNSPGNFTASKLKWVKDNESEIFERIYKIMLPGDFIAMKLTDKITTTVSGLSEGVFWNFKEDKISQTLLSHYGLEDTLIPEIHDTFSSHGTITNEVANQLGLPVDIPVSYKSGDQPNNALSLNVLKPGEIAATAGTSGVIYGVVDDIKPDLQSRVNVFAHVNHKVEQPRYGVLACINGTGILNAWLRKNITNGLSYSEMNELATTVDIGSNGLQVFPFGNGAERILEDANIGCTWKHLNFNIHKKAHLLRAAQEGIVFSFQYGINIMKSMGLKLDVIKAGNSNMFQSSIFKETLATLSGAQIEIYDTDGAIGAAIGSGIGAGIYKSSDEAFSRFQKLETIQPNKKMQSKLKDAYQNWEKELQKNKIIYNQKNISK</sequence>
<feature type="domain" description="Carbohydrate kinase FGGY N-terminal" evidence="4">
    <location>
        <begin position="2"/>
        <end position="245"/>
    </location>
</feature>
<dbReference type="InterPro" id="IPR043129">
    <property type="entry name" value="ATPase_NBD"/>
</dbReference>
<evidence type="ECO:0000313" key="7">
    <source>
        <dbReference type="Proteomes" id="UP001337305"/>
    </source>
</evidence>
<organism evidence="6 7">
    <name type="scientific">Flavivirga spongiicola</name>
    <dbReference type="NCBI Taxonomy" id="421621"/>
    <lineage>
        <taxon>Bacteria</taxon>
        <taxon>Pseudomonadati</taxon>
        <taxon>Bacteroidota</taxon>
        <taxon>Flavobacteriia</taxon>
        <taxon>Flavobacteriales</taxon>
        <taxon>Flavobacteriaceae</taxon>
        <taxon>Flavivirga</taxon>
    </lineage>
</organism>
<dbReference type="InterPro" id="IPR000577">
    <property type="entry name" value="Carb_kinase_FGGY"/>
</dbReference>
<dbReference type="RefSeq" id="WP_303306787.1">
    <property type="nucleotide sequence ID" value="NZ_JAODOP010000004.1"/>
</dbReference>
<evidence type="ECO:0000259" key="5">
    <source>
        <dbReference type="Pfam" id="PF02782"/>
    </source>
</evidence>
<dbReference type="SUPFAM" id="SSF53067">
    <property type="entry name" value="Actin-like ATPase domain"/>
    <property type="match status" value="2"/>
</dbReference>
<dbReference type="PANTHER" id="PTHR43095">
    <property type="entry name" value="SUGAR KINASE"/>
    <property type="match status" value="1"/>
</dbReference>
<accession>A0ABU7XV95</accession>
<dbReference type="PANTHER" id="PTHR43095:SF5">
    <property type="entry name" value="XYLULOSE KINASE"/>
    <property type="match status" value="1"/>
</dbReference>
<keyword evidence="2" id="KW-0808">Transferase</keyword>
<protein>
    <submittedName>
        <fullName evidence="6">FGGY family carbohydrate kinase</fullName>
    </submittedName>
</protein>
<dbReference type="CDD" id="cd07809">
    <property type="entry name" value="ASKHA_NBD_FGGY_BaXK-like"/>
    <property type="match status" value="1"/>
</dbReference>
<evidence type="ECO:0000259" key="4">
    <source>
        <dbReference type="Pfam" id="PF00370"/>
    </source>
</evidence>
<dbReference type="PIRSF" id="PIRSF000538">
    <property type="entry name" value="GlpK"/>
    <property type="match status" value="1"/>
</dbReference>
<evidence type="ECO:0000256" key="2">
    <source>
        <dbReference type="ARBA" id="ARBA00022679"/>
    </source>
</evidence>
<dbReference type="GO" id="GO:0016301">
    <property type="term" value="F:kinase activity"/>
    <property type="evidence" value="ECO:0007669"/>
    <property type="project" value="UniProtKB-KW"/>
</dbReference>
<dbReference type="Pfam" id="PF00370">
    <property type="entry name" value="FGGY_N"/>
    <property type="match status" value="1"/>
</dbReference>